<organism evidence="2 3">
    <name type="scientific">Chaetomidium leptoderma</name>
    <dbReference type="NCBI Taxonomy" id="669021"/>
    <lineage>
        <taxon>Eukaryota</taxon>
        <taxon>Fungi</taxon>
        <taxon>Dikarya</taxon>
        <taxon>Ascomycota</taxon>
        <taxon>Pezizomycotina</taxon>
        <taxon>Sordariomycetes</taxon>
        <taxon>Sordariomycetidae</taxon>
        <taxon>Sordariales</taxon>
        <taxon>Chaetomiaceae</taxon>
        <taxon>Chaetomidium</taxon>
    </lineage>
</organism>
<sequence length="106" mass="11038">MCFEWKNRFTCGHIGFNQVERCAQLGTGCFGPDGTERFVAVDGLCYDCRARLKGPALQAGRGAVVVEAFRREKGNPIRPGPSRGSNASLGSGSESGSGSGLGLGGK</sequence>
<proteinExistence type="predicted"/>
<name>A0AAN6VMK9_9PEZI</name>
<keyword evidence="3" id="KW-1185">Reference proteome</keyword>
<protein>
    <submittedName>
        <fullName evidence="2">Uncharacterized protein</fullName>
    </submittedName>
</protein>
<feature type="compositionally biased region" description="Gly residues" evidence="1">
    <location>
        <begin position="93"/>
        <end position="106"/>
    </location>
</feature>
<evidence type="ECO:0000256" key="1">
    <source>
        <dbReference type="SAM" id="MobiDB-lite"/>
    </source>
</evidence>
<dbReference type="AlphaFoldDB" id="A0AAN6VMK9"/>
<evidence type="ECO:0000313" key="2">
    <source>
        <dbReference type="EMBL" id="KAK4153090.1"/>
    </source>
</evidence>
<comment type="caution">
    <text evidence="2">The sequence shown here is derived from an EMBL/GenBank/DDBJ whole genome shotgun (WGS) entry which is preliminary data.</text>
</comment>
<feature type="region of interest" description="Disordered" evidence="1">
    <location>
        <begin position="71"/>
        <end position="106"/>
    </location>
</feature>
<accession>A0AAN6VMK9</accession>
<reference evidence="2" key="1">
    <citation type="journal article" date="2023" name="Mol. Phylogenet. Evol.">
        <title>Genome-scale phylogeny and comparative genomics of the fungal order Sordariales.</title>
        <authorList>
            <person name="Hensen N."/>
            <person name="Bonometti L."/>
            <person name="Westerberg I."/>
            <person name="Brannstrom I.O."/>
            <person name="Guillou S."/>
            <person name="Cros-Aarteil S."/>
            <person name="Calhoun S."/>
            <person name="Haridas S."/>
            <person name="Kuo A."/>
            <person name="Mondo S."/>
            <person name="Pangilinan J."/>
            <person name="Riley R."/>
            <person name="LaButti K."/>
            <person name="Andreopoulos B."/>
            <person name="Lipzen A."/>
            <person name="Chen C."/>
            <person name="Yan M."/>
            <person name="Daum C."/>
            <person name="Ng V."/>
            <person name="Clum A."/>
            <person name="Steindorff A."/>
            <person name="Ohm R.A."/>
            <person name="Martin F."/>
            <person name="Silar P."/>
            <person name="Natvig D.O."/>
            <person name="Lalanne C."/>
            <person name="Gautier V."/>
            <person name="Ament-Velasquez S.L."/>
            <person name="Kruys A."/>
            <person name="Hutchinson M.I."/>
            <person name="Powell A.J."/>
            <person name="Barry K."/>
            <person name="Miller A.N."/>
            <person name="Grigoriev I.V."/>
            <person name="Debuchy R."/>
            <person name="Gladieux P."/>
            <person name="Hiltunen Thoren M."/>
            <person name="Johannesson H."/>
        </authorList>
    </citation>
    <scope>NUCLEOTIDE SEQUENCE</scope>
    <source>
        <strain evidence="2">CBS 538.74</strain>
    </source>
</reference>
<reference evidence="2" key="2">
    <citation type="submission" date="2023-05" db="EMBL/GenBank/DDBJ databases">
        <authorList>
            <consortium name="Lawrence Berkeley National Laboratory"/>
            <person name="Steindorff A."/>
            <person name="Hensen N."/>
            <person name="Bonometti L."/>
            <person name="Westerberg I."/>
            <person name="Brannstrom I.O."/>
            <person name="Guillou S."/>
            <person name="Cros-Aarteil S."/>
            <person name="Calhoun S."/>
            <person name="Haridas S."/>
            <person name="Kuo A."/>
            <person name="Mondo S."/>
            <person name="Pangilinan J."/>
            <person name="Riley R."/>
            <person name="Labutti K."/>
            <person name="Andreopoulos B."/>
            <person name="Lipzen A."/>
            <person name="Chen C."/>
            <person name="Yanf M."/>
            <person name="Daum C."/>
            <person name="Ng V."/>
            <person name="Clum A."/>
            <person name="Ohm R."/>
            <person name="Martin F."/>
            <person name="Silar P."/>
            <person name="Natvig D."/>
            <person name="Lalanne C."/>
            <person name="Gautier V."/>
            <person name="Ament-Velasquez S.L."/>
            <person name="Kruys A."/>
            <person name="Hutchinson M.I."/>
            <person name="Powell A.J."/>
            <person name="Barry K."/>
            <person name="Miller A.N."/>
            <person name="Grigoriev I.V."/>
            <person name="Debuchy R."/>
            <person name="Gladieux P."/>
            <person name="Thoren M.H."/>
            <person name="Johannesson H."/>
        </authorList>
    </citation>
    <scope>NUCLEOTIDE SEQUENCE</scope>
    <source>
        <strain evidence="2">CBS 538.74</strain>
    </source>
</reference>
<gene>
    <name evidence="2" type="ORF">C8A00DRAFT_15682</name>
</gene>
<dbReference type="EMBL" id="MU856952">
    <property type="protein sequence ID" value="KAK4153090.1"/>
    <property type="molecule type" value="Genomic_DNA"/>
</dbReference>
<dbReference type="Proteomes" id="UP001302745">
    <property type="component" value="Unassembled WGS sequence"/>
</dbReference>
<evidence type="ECO:0000313" key="3">
    <source>
        <dbReference type="Proteomes" id="UP001302745"/>
    </source>
</evidence>